<feature type="transmembrane region" description="Helical" evidence="9">
    <location>
        <begin position="48"/>
        <end position="65"/>
    </location>
</feature>
<feature type="transmembrane region" description="Helical" evidence="9">
    <location>
        <begin position="130"/>
        <end position="152"/>
    </location>
</feature>
<feature type="transmembrane region" description="Helical" evidence="9">
    <location>
        <begin position="350"/>
        <end position="374"/>
    </location>
</feature>
<keyword evidence="6 9" id="KW-0472">Membrane</keyword>
<dbReference type="Pfam" id="PF07690">
    <property type="entry name" value="MFS_1"/>
    <property type="match status" value="1"/>
</dbReference>
<feature type="transmembrane region" description="Helical" evidence="9">
    <location>
        <begin position="253"/>
        <end position="276"/>
    </location>
</feature>
<evidence type="ECO:0000256" key="5">
    <source>
        <dbReference type="ARBA" id="ARBA00022989"/>
    </source>
</evidence>
<feature type="transmembrane region" description="Helical" evidence="9">
    <location>
        <begin position="158"/>
        <end position="180"/>
    </location>
</feature>
<dbReference type="GO" id="GO:0022857">
    <property type="term" value="F:transmembrane transporter activity"/>
    <property type="evidence" value="ECO:0007669"/>
    <property type="project" value="InterPro"/>
</dbReference>
<feature type="domain" description="Major facilitator superfamily (MFS) profile" evidence="10">
    <location>
        <begin position="6"/>
        <end position="454"/>
    </location>
</feature>
<dbReference type="Proteomes" id="UP000297948">
    <property type="component" value="Unassembled WGS sequence"/>
</dbReference>
<feature type="region of interest" description="Disordered" evidence="8">
    <location>
        <begin position="457"/>
        <end position="484"/>
    </location>
</feature>
<keyword evidence="3" id="KW-1003">Cell membrane</keyword>
<keyword evidence="5 9" id="KW-1133">Transmembrane helix</keyword>
<proteinExistence type="predicted"/>
<evidence type="ECO:0000313" key="12">
    <source>
        <dbReference type="Proteomes" id="UP000297948"/>
    </source>
</evidence>
<dbReference type="InterPro" id="IPR036259">
    <property type="entry name" value="MFS_trans_sf"/>
</dbReference>
<dbReference type="InterPro" id="IPR011701">
    <property type="entry name" value="MFS"/>
</dbReference>
<sequence length="484" mass="49666">MRKWWPLAAIGLGAFMLLVDVTIVNVALPEMANDLDASFTDLQWVMDVYALALAALLLGAGIAADRLGHRRVYLIGLVVFAAASLGCALAPSAGLLITARAIQGVGAAAMFATTIALLSTTYQGRDRAVAFGAWGAINGAAAASGPILGGLLTEHFGWPWVFAVNVPVAVLAVLITRRTVAPGAGRERRLDIPGMATFTLAIAALTFGLIRTNEADWSDPTVWGPLLGAAVSLAAFVAIELRTAEPMLDLGLFRHRAFVGFLTGGALLSIAAWAMFPYASLWMQKVLGLGPVATGLVIMPMSLVSFVVPLIMSRYGQRVPARWSVSLGLLAIGVGGLLQARVGAGSEETVLVPGMLLIGLGAGLALPPLSSAAMATVPAERAGMAGGTLNTARQLGFALGVAVLGTVFSNRLPHGMAGASGADVAAALHRSYLVSGAIGLAGAVLVWLLVRTPSGHGDQAAEDRPAGAGAEPLAAPDGQNRQRV</sequence>
<evidence type="ECO:0000256" key="1">
    <source>
        <dbReference type="ARBA" id="ARBA00004651"/>
    </source>
</evidence>
<evidence type="ECO:0000313" key="11">
    <source>
        <dbReference type="EMBL" id="TGB14678.1"/>
    </source>
</evidence>
<dbReference type="PROSITE" id="PS50850">
    <property type="entry name" value="MFS"/>
    <property type="match status" value="1"/>
</dbReference>
<dbReference type="PRINTS" id="PR01036">
    <property type="entry name" value="TCRTETB"/>
</dbReference>
<keyword evidence="7" id="KW-0046">Antibiotic resistance</keyword>
<keyword evidence="2" id="KW-0813">Transport</keyword>
<dbReference type="PANTHER" id="PTHR42718">
    <property type="entry name" value="MAJOR FACILITATOR SUPERFAMILY MULTIDRUG TRANSPORTER MFSC"/>
    <property type="match status" value="1"/>
</dbReference>
<protein>
    <submittedName>
        <fullName evidence="11">DHA2 family efflux MFS transporter permease subunit</fullName>
    </submittedName>
</protein>
<dbReference type="Gene3D" id="1.20.1720.10">
    <property type="entry name" value="Multidrug resistance protein D"/>
    <property type="match status" value="1"/>
</dbReference>
<evidence type="ECO:0000256" key="4">
    <source>
        <dbReference type="ARBA" id="ARBA00022692"/>
    </source>
</evidence>
<gene>
    <name evidence="11" type="ORF">E4099_08000</name>
</gene>
<dbReference type="PANTHER" id="PTHR42718:SF49">
    <property type="entry name" value="EXPORT PROTEIN"/>
    <property type="match status" value="1"/>
</dbReference>
<dbReference type="OrthoDB" id="9781469at2"/>
<feature type="transmembrane region" description="Helical" evidence="9">
    <location>
        <begin position="97"/>
        <end position="118"/>
    </location>
</feature>
<dbReference type="EMBL" id="SRID01000048">
    <property type="protein sequence ID" value="TGB14678.1"/>
    <property type="molecule type" value="Genomic_DNA"/>
</dbReference>
<accession>A0A4Z0HCI7</accession>
<dbReference type="Gene3D" id="1.20.1250.20">
    <property type="entry name" value="MFS general substrate transporter like domains"/>
    <property type="match status" value="1"/>
</dbReference>
<feature type="transmembrane region" description="Helical" evidence="9">
    <location>
        <begin position="72"/>
        <end position="91"/>
    </location>
</feature>
<dbReference type="NCBIfam" id="TIGR00711">
    <property type="entry name" value="efflux_EmrB"/>
    <property type="match status" value="1"/>
</dbReference>
<dbReference type="GO" id="GO:0005886">
    <property type="term" value="C:plasma membrane"/>
    <property type="evidence" value="ECO:0007669"/>
    <property type="project" value="UniProtKB-SubCell"/>
</dbReference>
<feature type="transmembrane region" description="Helical" evidence="9">
    <location>
        <begin position="7"/>
        <end position="28"/>
    </location>
</feature>
<feature type="compositionally biased region" description="Low complexity" evidence="8">
    <location>
        <begin position="466"/>
        <end position="478"/>
    </location>
</feature>
<evidence type="ECO:0000256" key="8">
    <source>
        <dbReference type="SAM" id="MobiDB-lite"/>
    </source>
</evidence>
<feature type="transmembrane region" description="Helical" evidence="9">
    <location>
        <begin position="432"/>
        <end position="450"/>
    </location>
</feature>
<dbReference type="AlphaFoldDB" id="A0A4Z0HCI7"/>
<comment type="caution">
    <text evidence="11">The sequence shown here is derived from an EMBL/GenBank/DDBJ whole genome shotgun (WGS) entry which is preliminary data.</text>
</comment>
<feature type="transmembrane region" description="Helical" evidence="9">
    <location>
        <begin position="288"/>
        <end position="311"/>
    </location>
</feature>
<evidence type="ECO:0000256" key="9">
    <source>
        <dbReference type="SAM" id="Phobius"/>
    </source>
</evidence>
<dbReference type="InterPro" id="IPR004638">
    <property type="entry name" value="EmrB-like"/>
</dbReference>
<evidence type="ECO:0000256" key="6">
    <source>
        <dbReference type="ARBA" id="ARBA00023136"/>
    </source>
</evidence>
<organism evidence="11 12">
    <name type="scientific">Streptomyces palmae</name>
    <dbReference type="NCBI Taxonomy" id="1701085"/>
    <lineage>
        <taxon>Bacteria</taxon>
        <taxon>Bacillati</taxon>
        <taxon>Actinomycetota</taxon>
        <taxon>Actinomycetes</taxon>
        <taxon>Kitasatosporales</taxon>
        <taxon>Streptomycetaceae</taxon>
        <taxon>Streptomyces</taxon>
    </lineage>
</organism>
<comment type="subcellular location">
    <subcellularLocation>
        <location evidence="1">Cell membrane</location>
        <topology evidence="1">Multi-pass membrane protein</topology>
    </subcellularLocation>
</comment>
<name>A0A4Z0HCI7_9ACTN</name>
<evidence type="ECO:0000256" key="3">
    <source>
        <dbReference type="ARBA" id="ARBA00022475"/>
    </source>
</evidence>
<feature type="transmembrane region" description="Helical" evidence="9">
    <location>
        <begin position="395"/>
        <end position="412"/>
    </location>
</feature>
<feature type="transmembrane region" description="Helical" evidence="9">
    <location>
        <begin position="323"/>
        <end position="344"/>
    </location>
</feature>
<dbReference type="InterPro" id="IPR020846">
    <property type="entry name" value="MFS_dom"/>
</dbReference>
<feature type="transmembrane region" description="Helical" evidence="9">
    <location>
        <begin position="192"/>
        <end position="210"/>
    </location>
</feature>
<dbReference type="CDD" id="cd17321">
    <property type="entry name" value="MFS_MMR_MDR_like"/>
    <property type="match status" value="1"/>
</dbReference>
<feature type="transmembrane region" description="Helical" evidence="9">
    <location>
        <begin position="222"/>
        <end position="241"/>
    </location>
</feature>
<keyword evidence="12" id="KW-1185">Reference proteome</keyword>
<dbReference type="RefSeq" id="WP_135338255.1">
    <property type="nucleotide sequence ID" value="NZ_JBHLTX010000026.1"/>
</dbReference>
<evidence type="ECO:0000256" key="2">
    <source>
        <dbReference type="ARBA" id="ARBA00022448"/>
    </source>
</evidence>
<dbReference type="SUPFAM" id="SSF103473">
    <property type="entry name" value="MFS general substrate transporter"/>
    <property type="match status" value="1"/>
</dbReference>
<reference evidence="11 12" key="1">
    <citation type="submission" date="2019-03" db="EMBL/GenBank/DDBJ databases">
        <authorList>
            <person name="Gonzalez-Pimentel J.L."/>
        </authorList>
    </citation>
    <scope>NUCLEOTIDE SEQUENCE [LARGE SCALE GENOMIC DNA]</scope>
    <source>
        <strain evidence="11 12">JCM 31289</strain>
    </source>
</reference>
<evidence type="ECO:0000259" key="10">
    <source>
        <dbReference type="PROSITE" id="PS50850"/>
    </source>
</evidence>
<keyword evidence="4 9" id="KW-0812">Transmembrane</keyword>
<evidence type="ECO:0000256" key="7">
    <source>
        <dbReference type="ARBA" id="ARBA00023251"/>
    </source>
</evidence>
<dbReference type="GO" id="GO:0046677">
    <property type="term" value="P:response to antibiotic"/>
    <property type="evidence" value="ECO:0007669"/>
    <property type="project" value="UniProtKB-KW"/>
</dbReference>